<name>A0A4Q6I6S9_9RICK</name>
<dbReference type="EMBL" id="QOHL01000002">
    <property type="protein sequence ID" value="RZB13020.1"/>
    <property type="molecule type" value="Genomic_DNA"/>
</dbReference>
<dbReference type="Proteomes" id="UP000293377">
    <property type="component" value="Unassembled WGS sequence"/>
</dbReference>
<feature type="transmembrane region" description="Helical" evidence="1">
    <location>
        <begin position="104"/>
        <end position="122"/>
    </location>
</feature>
<keyword evidence="1" id="KW-0472">Membrane</keyword>
<keyword evidence="1" id="KW-0812">Transmembrane</keyword>
<accession>A0A4Q6I6S9</accession>
<keyword evidence="3" id="KW-1185">Reference proteome</keyword>
<comment type="caution">
    <text evidence="2">The sequence shown here is derived from an EMBL/GenBank/DDBJ whole genome shotgun (WGS) entry which is preliminary data.</text>
</comment>
<feature type="transmembrane region" description="Helical" evidence="1">
    <location>
        <begin position="134"/>
        <end position="152"/>
    </location>
</feature>
<keyword evidence="1" id="KW-1133">Transmembrane helix</keyword>
<evidence type="ECO:0000313" key="3">
    <source>
        <dbReference type="Proteomes" id="UP000293377"/>
    </source>
</evidence>
<organism evidence="2 3">
    <name type="scientific">Ehrlichia minasensis</name>
    <dbReference type="NCBI Taxonomy" id="1242993"/>
    <lineage>
        <taxon>Bacteria</taxon>
        <taxon>Pseudomonadati</taxon>
        <taxon>Pseudomonadota</taxon>
        <taxon>Alphaproteobacteria</taxon>
        <taxon>Rickettsiales</taxon>
        <taxon>Anaplasmataceae</taxon>
        <taxon>Ehrlichia</taxon>
    </lineage>
</organism>
<evidence type="ECO:0000313" key="2">
    <source>
        <dbReference type="EMBL" id="RZB13020.1"/>
    </source>
</evidence>
<dbReference type="AlphaFoldDB" id="A0A4Q6I6S9"/>
<feature type="transmembrane region" description="Helical" evidence="1">
    <location>
        <begin position="31"/>
        <end position="53"/>
    </location>
</feature>
<evidence type="ECO:0000256" key="1">
    <source>
        <dbReference type="SAM" id="Phobius"/>
    </source>
</evidence>
<feature type="transmembrane region" description="Helical" evidence="1">
    <location>
        <begin position="65"/>
        <end position="84"/>
    </location>
</feature>
<reference evidence="2 3" key="1">
    <citation type="submission" date="2018-06" db="EMBL/GenBank/DDBJ databases">
        <title>Complete Genome Sequence of Ehrlichia minasensis Isolated From Cattle.</title>
        <authorList>
            <person name="Aguiar D.M."/>
            <person name="Araujo J.P.A.Jr."/>
            <person name="Nakazato L."/>
            <person name="Bard E."/>
            <person name="Cabezas-Cruz A."/>
        </authorList>
    </citation>
    <scope>NUCLEOTIDE SEQUENCE [LARGE SCALE GENOMIC DNA]</scope>
    <source>
        <strain evidence="2 3">B11</strain>
    </source>
</reference>
<sequence>MLPLGEYMHDGKVRYGTLHKERNTFLQYRNCLLYSTSILACIFCLIIPVILAICDICYRGNLNTPYRPVAIIMAVLLSVIYCVFHQAKSHEGVEKQQNKVQKTLFYLMLVSGVMLPFGSVIYELCNMVDDKYVNVYKFSVYCVLALCCLSLLSHCISSRINIADHVDSDNNVNDVSDPGCLSAIQYYCCCSDMGNIMIE</sequence>
<proteinExistence type="predicted"/>
<protein>
    <submittedName>
        <fullName evidence="2">Uncharacterized protein</fullName>
    </submittedName>
</protein>
<gene>
    <name evidence="2" type="ORF">DRF75_00845</name>
</gene>